<accession>A0A5B7EI62</accession>
<organism evidence="2 3">
    <name type="scientific">Portunus trituberculatus</name>
    <name type="common">Swimming crab</name>
    <name type="synonym">Neptunus trituberculatus</name>
    <dbReference type="NCBI Taxonomy" id="210409"/>
    <lineage>
        <taxon>Eukaryota</taxon>
        <taxon>Metazoa</taxon>
        <taxon>Ecdysozoa</taxon>
        <taxon>Arthropoda</taxon>
        <taxon>Crustacea</taxon>
        <taxon>Multicrustacea</taxon>
        <taxon>Malacostraca</taxon>
        <taxon>Eumalacostraca</taxon>
        <taxon>Eucarida</taxon>
        <taxon>Decapoda</taxon>
        <taxon>Pleocyemata</taxon>
        <taxon>Brachyura</taxon>
        <taxon>Eubrachyura</taxon>
        <taxon>Portunoidea</taxon>
        <taxon>Portunidae</taxon>
        <taxon>Portuninae</taxon>
        <taxon>Portunus</taxon>
    </lineage>
</organism>
<reference evidence="2 3" key="1">
    <citation type="submission" date="2019-05" db="EMBL/GenBank/DDBJ databases">
        <title>Another draft genome of Portunus trituberculatus and its Hox gene families provides insights of decapod evolution.</title>
        <authorList>
            <person name="Jeong J.-H."/>
            <person name="Song I."/>
            <person name="Kim S."/>
            <person name="Choi T."/>
            <person name="Kim D."/>
            <person name="Ryu S."/>
            <person name="Kim W."/>
        </authorList>
    </citation>
    <scope>NUCLEOTIDE SEQUENCE [LARGE SCALE GENOMIC DNA]</scope>
    <source>
        <tissue evidence="2">Muscle</tissue>
    </source>
</reference>
<protein>
    <submittedName>
        <fullName evidence="2">Uncharacterized protein</fullName>
    </submittedName>
</protein>
<gene>
    <name evidence="2" type="ORF">E2C01_026070</name>
</gene>
<evidence type="ECO:0000313" key="3">
    <source>
        <dbReference type="Proteomes" id="UP000324222"/>
    </source>
</evidence>
<keyword evidence="3" id="KW-1185">Reference proteome</keyword>
<sequence>MTLRVVTGDQAQSWGQSVRGEKEEVGHSSKPGPSPRTLGKGPAGGDMQHFTSYLSPQDGILMSSFQPTGAQCHATPLWPSKPTAFCLRVDRPTFTPSITAPLHWCLPGPTQHSLTAISSEVISPIGMIAEPCLIHPAFLVLDGGAQEPFCHQDLTLHFLAWRNRTGHHRDRRAVRGMMAYITSVFDYVVGQRSDLESPVTPGQEVFRKAALVNFHKAFNLGARELHIACEHPEVARMEGVVGRSRDALNYFW</sequence>
<name>A0A5B7EI62_PORTR</name>
<proteinExistence type="predicted"/>
<comment type="caution">
    <text evidence="2">The sequence shown here is derived from an EMBL/GenBank/DDBJ whole genome shotgun (WGS) entry which is preliminary data.</text>
</comment>
<dbReference type="AlphaFoldDB" id="A0A5B7EI62"/>
<feature type="region of interest" description="Disordered" evidence="1">
    <location>
        <begin position="1"/>
        <end position="49"/>
    </location>
</feature>
<evidence type="ECO:0000313" key="2">
    <source>
        <dbReference type="EMBL" id="MPC32743.1"/>
    </source>
</evidence>
<dbReference type="Proteomes" id="UP000324222">
    <property type="component" value="Unassembled WGS sequence"/>
</dbReference>
<evidence type="ECO:0000256" key="1">
    <source>
        <dbReference type="SAM" id="MobiDB-lite"/>
    </source>
</evidence>
<dbReference type="EMBL" id="VSRR010002685">
    <property type="protein sequence ID" value="MPC32743.1"/>
    <property type="molecule type" value="Genomic_DNA"/>
</dbReference>